<dbReference type="AlphaFoldDB" id="A0A2G5F8Y4"/>
<evidence type="ECO:0000256" key="1">
    <source>
        <dbReference type="SAM" id="MobiDB-lite"/>
    </source>
</evidence>
<dbReference type="Proteomes" id="UP000230069">
    <property type="component" value="Unassembled WGS sequence"/>
</dbReference>
<sequence>MKFKIRGGEECNVEGRNEIGEEERLSETEGERDSGRREIGEEKIIAIRLLMSSEGIFVNVQDWPKA</sequence>
<evidence type="ECO:0000313" key="2">
    <source>
        <dbReference type="EMBL" id="PIA64452.1"/>
    </source>
</evidence>
<gene>
    <name evidence="2" type="ORF">AQUCO_00100142v1</name>
</gene>
<protein>
    <submittedName>
        <fullName evidence="2">Uncharacterized protein</fullName>
    </submittedName>
</protein>
<proteinExistence type="predicted"/>
<feature type="region of interest" description="Disordered" evidence="1">
    <location>
        <begin position="14"/>
        <end position="37"/>
    </location>
</feature>
<accession>A0A2G5F8Y4</accession>
<dbReference type="EMBL" id="KZ305018">
    <property type="protein sequence ID" value="PIA64452.1"/>
    <property type="molecule type" value="Genomic_DNA"/>
</dbReference>
<reference evidence="2 3" key="1">
    <citation type="submission" date="2017-09" db="EMBL/GenBank/DDBJ databases">
        <title>WGS assembly of Aquilegia coerulea Goldsmith.</title>
        <authorList>
            <person name="Hodges S."/>
            <person name="Kramer E."/>
            <person name="Nordborg M."/>
            <person name="Tomkins J."/>
            <person name="Borevitz J."/>
            <person name="Derieg N."/>
            <person name="Yan J."/>
            <person name="Mihaltcheva S."/>
            <person name="Hayes R.D."/>
            <person name="Rokhsar D."/>
        </authorList>
    </citation>
    <scope>NUCLEOTIDE SEQUENCE [LARGE SCALE GENOMIC DNA]</scope>
    <source>
        <strain evidence="3">cv. Goldsmith</strain>
    </source>
</reference>
<keyword evidence="3" id="KW-1185">Reference proteome</keyword>
<evidence type="ECO:0000313" key="3">
    <source>
        <dbReference type="Proteomes" id="UP000230069"/>
    </source>
</evidence>
<name>A0A2G5F8Y4_AQUCA</name>
<dbReference type="InParanoid" id="A0A2G5F8Y4"/>
<organism evidence="2 3">
    <name type="scientific">Aquilegia coerulea</name>
    <name type="common">Rocky mountain columbine</name>
    <dbReference type="NCBI Taxonomy" id="218851"/>
    <lineage>
        <taxon>Eukaryota</taxon>
        <taxon>Viridiplantae</taxon>
        <taxon>Streptophyta</taxon>
        <taxon>Embryophyta</taxon>
        <taxon>Tracheophyta</taxon>
        <taxon>Spermatophyta</taxon>
        <taxon>Magnoliopsida</taxon>
        <taxon>Ranunculales</taxon>
        <taxon>Ranunculaceae</taxon>
        <taxon>Thalictroideae</taxon>
        <taxon>Aquilegia</taxon>
    </lineage>
</organism>